<sequence>MAVTASLGPREVEEGVGARALVQIPWRTCHTPSFSSAAAKRCLPELSYVMLQSTETMTPNTAADSYLRYA</sequence>
<proteinExistence type="predicted"/>
<dbReference type="AlphaFoldDB" id="A0A8X8Z7N0"/>
<gene>
    <name evidence="1" type="ORF">SASPL_145781</name>
</gene>
<evidence type="ECO:0000313" key="1">
    <source>
        <dbReference type="EMBL" id="KAG6395142.1"/>
    </source>
</evidence>
<keyword evidence="2" id="KW-1185">Reference proteome</keyword>
<reference evidence="1" key="2">
    <citation type="submission" date="2020-08" db="EMBL/GenBank/DDBJ databases">
        <title>Plant Genome Project.</title>
        <authorList>
            <person name="Zhang R.-G."/>
        </authorList>
    </citation>
    <scope>NUCLEOTIDE SEQUENCE</scope>
    <source>
        <strain evidence="1">Huo1</strain>
        <tissue evidence="1">Leaf</tissue>
    </source>
</reference>
<organism evidence="1">
    <name type="scientific">Salvia splendens</name>
    <name type="common">Scarlet sage</name>
    <dbReference type="NCBI Taxonomy" id="180675"/>
    <lineage>
        <taxon>Eukaryota</taxon>
        <taxon>Viridiplantae</taxon>
        <taxon>Streptophyta</taxon>
        <taxon>Embryophyta</taxon>
        <taxon>Tracheophyta</taxon>
        <taxon>Spermatophyta</taxon>
        <taxon>Magnoliopsida</taxon>
        <taxon>eudicotyledons</taxon>
        <taxon>Gunneridae</taxon>
        <taxon>Pentapetalae</taxon>
        <taxon>asterids</taxon>
        <taxon>lamiids</taxon>
        <taxon>Lamiales</taxon>
        <taxon>Lamiaceae</taxon>
        <taxon>Nepetoideae</taxon>
        <taxon>Mentheae</taxon>
        <taxon>Salviinae</taxon>
        <taxon>Salvia</taxon>
        <taxon>Salvia subgen. Calosphace</taxon>
        <taxon>core Calosphace</taxon>
    </lineage>
</organism>
<evidence type="ECO:0000313" key="2">
    <source>
        <dbReference type="Proteomes" id="UP000298416"/>
    </source>
</evidence>
<dbReference type="EMBL" id="PNBA02000017">
    <property type="protein sequence ID" value="KAG6395142.1"/>
    <property type="molecule type" value="Genomic_DNA"/>
</dbReference>
<dbReference type="Proteomes" id="UP000298416">
    <property type="component" value="Unassembled WGS sequence"/>
</dbReference>
<reference evidence="1" key="1">
    <citation type="submission" date="2018-01" db="EMBL/GenBank/DDBJ databases">
        <authorList>
            <person name="Mao J.F."/>
        </authorList>
    </citation>
    <scope>NUCLEOTIDE SEQUENCE</scope>
    <source>
        <strain evidence="1">Huo1</strain>
        <tissue evidence="1">Leaf</tissue>
    </source>
</reference>
<comment type="caution">
    <text evidence="1">The sequence shown here is derived from an EMBL/GenBank/DDBJ whole genome shotgun (WGS) entry which is preliminary data.</text>
</comment>
<accession>A0A8X8Z7N0</accession>
<name>A0A8X8Z7N0_SALSN</name>
<protein>
    <submittedName>
        <fullName evidence="1">Uncharacterized protein</fullName>
    </submittedName>
</protein>